<dbReference type="Gene3D" id="1.25.40.10">
    <property type="entry name" value="Tetratricopeptide repeat domain"/>
    <property type="match status" value="1"/>
</dbReference>
<dbReference type="InterPro" id="IPR005151">
    <property type="entry name" value="Tail-specific_protease"/>
</dbReference>
<evidence type="ECO:0000256" key="2">
    <source>
        <dbReference type="SAM" id="SignalP"/>
    </source>
</evidence>
<dbReference type="Pfam" id="PF00515">
    <property type="entry name" value="TPR_1"/>
    <property type="match status" value="1"/>
</dbReference>
<proteinExistence type="predicted"/>
<evidence type="ECO:0000313" key="5">
    <source>
        <dbReference type="Proteomes" id="UP001257909"/>
    </source>
</evidence>
<dbReference type="InterPro" id="IPR011990">
    <property type="entry name" value="TPR-like_helical_dom_sf"/>
</dbReference>
<dbReference type="InterPro" id="IPR029045">
    <property type="entry name" value="ClpP/crotonase-like_dom_sf"/>
</dbReference>
<feature type="domain" description="Tail specific protease" evidence="3">
    <location>
        <begin position="413"/>
        <end position="514"/>
    </location>
</feature>
<dbReference type="EMBL" id="JAVDWR010000004">
    <property type="protein sequence ID" value="MDR7120822.1"/>
    <property type="molecule type" value="Genomic_DNA"/>
</dbReference>
<organism evidence="4 5">
    <name type="scientific">Rheinheimera soli</name>
    <dbReference type="NCBI Taxonomy" id="443616"/>
    <lineage>
        <taxon>Bacteria</taxon>
        <taxon>Pseudomonadati</taxon>
        <taxon>Pseudomonadota</taxon>
        <taxon>Gammaproteobacteria</taxon>
        <taxon>Chromatiales</taxon>
        <taxon>Chromatiaceae</taxon>
        <taxon>Rheinheimera</taxon>
    </lineage>
</organism>
<gene>
    <name evidence="4" type="ORF">J2W69_001760</name>
</gene>
<keyword evidence="2" id="KW-0732">Signal</keyword>
<dbReference type="Gene3D" id="3.90.226.10">
    <property type="entry name" value="2-enoyl-CoA Hydratase, Chain A, domain 1"/>
    <property type="match status" value="1"/>
</dbReference>
<feature type="repeat" description="TPR" evidence="1">
    <location>
        <begin position="82"/>
        <end position="115"/>
    </location>
</feature>
<protein>
    <submittedName>
        <fullName evidence="4">Tetratricopeptide (TPR) repeat protein</fullName>
    </submittedName>
</protein>
<dbReference type="RefSeq" id="WP_310276836.1">
    <property type="nucleotide sequence ID" value="NZ_JAVDWR010000004.1"/>
</dbReference>
<dbReference type="PROSITE" id="PS50293">
    <property type="entry name" value="TPR_REGION"/>
    <property type="match status" value="1"/>
</dbReference>
<sequence>MKFFYAFLLSFLCCQVALAQAFSKAASTTNTAIGFYPGQNYPADPVSYWKMRDQAIQGAKKGEWSAVLPLLEKVTLQYNDDGDSWFLLGHAYLQTKQYQQAIPAFKQALQLGTILTGVKSASAPSNDIMVKIAESYAALKDSANAMLWLNKALQARWDDRKSLINNAAFANLSGLTEFHKITGEFTQSNLASAERWQADLDFLLSEIERLHVNPYHHISKDQLQQHVNLIKKDIPQLSGPQVVFRFMQLLGSLGNGHNFILPTGAKTASLVRLPLQFYWFHDGVYVVQATEPYQHLVGQQLLKVAETPVDQVLAKLASVNARDNEMQQLWLGPYYLGLPDVLAGIGVVENAENVPLTFTTTTGQHSSVNLTGEPFSFSGFPTLPQLEQADNPLYLQNKNRNYWYKTDKENNYLYLQFNAVAQDKSQSLEAFSTEVRQQLAKSEVDNLVLDLRHNSGGNGSILPPLTRALIHFKEQRAEAKLFVIVGRNTFSAAHLLLADLNRLTDAIIVGEPSGSRPNHLGEAGWFQLPYSGVVGIISSQYHQASKAEDHRIWVAPQLPVTLDSKRYFSGKDPAMEAIVKLIKS</sequence>
<reference evidence="4 5" key="1">
    <citation type="submission" date="2023-07" db="EMBL/GenBank/DDBJ databases">
        <title>Sorghum-associated microbial communities from plants grown in Nebraska, USA.</title>
        <authorList>
            <person name="Schachtman D."/>
        </authorList>
    </citation>
    <scope>NUCLEOTIDE SEQUENCE [LARGE SCALE GENOMIC DNA]</scope>
    <source>
        <strain evidence="4 5">4138</strain>
    </source>
</reference>
<accession>A0ABU1VYP1</accession>
<evidence type="ECO:0000259" key="3">
    <source>
        <dbReference type="Pfam" id="PF03572"/>
    </source>
</evidence>
<dbReference type="SMART" id="SM00028">
    <property type="entry name" value="TPR"/>
    <property type="match status" value="2"/>
</dbReference>
<comment type="caution">
    <text evidence="4">The sequence shown here is derived from an EMBL/GenBank/DDBJ whole genome shotgun (WGS) entry which is preliminary data.</text>
</comment>
<evidence type="ECO:0000256" key="1">
    <source>
        <dbReference type="PROSITE-ProRule" id="PRU00339"/>
    </source>
</evidence>
<dbReference type="PROSITE" id="PS50005">
    <property type="entry name" value="TPR"/>
    <property type="match status" value="1"/>
</dbReference>
<feature type="chain" id="PRO_5045924193" evidence="2">
    <location>
        <begin position="20"/>
        <end position="584"/>
    </location>
</feature>
<keyword evidence="5" id="KW-1185">Reference proteome</keyword>
<evidence type="ECO:0000313" key="4">
    <source>
        <dbReference type="EMBL" id="MDR7120822.1"/>
    </source>
</evidence>
<dbReference type="SUPFAM" id="SSF48452">
    <property type="entry name" value="TPR-like"/>
    <property type="match status" value="1"/>
</dbReference>
<keyword evidence="1" id="KW-0802">TPR repeat</keyword>
<feature type="signal peptide" evidence="2">
    <location>
        <begin position="1"/>
        <end position="19"/>
    </location>
</feature>
<dbReference type="Proteomes" id="UP001257909">
    <property type="component" value="Unassembled WGS sequence"/>
</dbReference>
<dbReference type="InterPro" id="IPR019734">
    <property type="entry name" value="TPR_rpt"/>
</dbReference>
<dbReference type="Pfam" id="PF03572">
    <property type="entry name" value="Peptidase_S41"/>
    <property type="match status" value="1"/>
</dbReference>
<name>A0ABU1VYP1_9GAMM</name>
<dbReference type="SUPFAM" id="SSF52096">
    <property type="entry name" value="ClpP/crotonase"/>
    <property type="match status" value="1"/>
</dbReference>